<dbReference type="AlphaFoldDB" id="A0A397PBZ4"/>
<gene>
    <name evidence="2" type="ORF">DFR49_1147</name>
</gene>
<comment type="caution">
    <text evidence="2">The sequence shown here is derived from an EMBL/GenBank/DDBJ whole genome shotgun (WGS) entry which is preliminary data.</text>
</comment>
<keyword evidence="1" id="KW-1133">Transmembrane helix</keyword>
<sequence>MRWTSFVAIYFLIWMFCVFLVLPFEERQGSGPEEDRVRGQADSAPAQFRAGRVALRVTIVATIVFALFVLNYEYGWVTPEMLDLFGGMTPVQPAGPR</sequence>
<evidence type="ECO:0000313" key="3">
    <source>
        <dbReference type="Proteomes" id="UP000266568"/>
    </source>
</evidence>
<keyword evidence="1" id="KW-0472">Membrane</keyword>
<reference evidence="2 3" key="1">
    <citation type="submission" date="2018-08" db="EMBL/GenBank/DDBJ databases">
        <title>Genomic Encyclopedia of Type Strains, Phase IV (KMG-IV): sequencing the most valuable type-strain genomes for metagenomic binning, comparative biology and taxonomic classification.</title>
        <authorList>
            <person name="Goeker M."/>
        </authorList>
    </citation>
    <scope>NUCLEOTIDE SEQUENCE [LARGE SCALE GENOMIC DNA]</scope>
    <source>
        <strain evidence="2 3">DSM 25527</strain>
    </source>
</reference>
<evidence type="ECO:0000313" key="2">
    <source>
        <dbReference type="EMBL" id="RIA46602.1"/>
    </source>
</evidence>
<dbReference type="InterPro" id="IPR009935">
    <property type="entry name" value="DUF1467"/>
</dbReference>
<dbReference type="EMBL" id="QXDC01000002">
    <property type="protein sequence ID" value="RIA46602.1"/>
    <property type="molecule type" value="Genomic_DNA"/>
</dbReference>
<feature type="transmembrane region" description="Helical" evidence="1">
    <location>
        <begin position="6"/>
        <end position="24"/>
    </location>
</feature>
<keyword evidence="1" id="KW-0812">Transmembrane</keyword>
<evidence type="ECO:0000256" key="1">
    <source>
        <dbReference type="SAM" id="Phobius"/>
    </source>
</evidence>
<protein>
    <submittedName>
        <fullName evidence="2">Putative secreted protein</fullName>
    </submittedName>
</protein>
<accession>A0A397PBZ4</accession>
<feature type="transmembrane region" description="Helical" evidence="1">
    <location>
        <begin position="53"/>
        <end position="72"/>
    </location>
</feature>
<organism evidence="2 3">
    <name type="scientific">Hephaestia caeni</name>
    <dbReference type="NCBI Taxonomy" id="645617"/>
    <lineage>
        <taxon>Bacteria</taxon>
        <taxon>Pseudomonadati</taxon>
        <taxon>Pseudomonadota</taxon>
        <taxon>Alphaproteobacteria</taxon>
        <taxon>Sphingomonadales</taxon>
        <taxon>Sphingomonadaceae</taxon>
        <taxon>Hephaestia</taxon>
    </lineage>
</organism>
<dbReference type="Proteomes" id="UP000266568">
    <property type="component" value="Unassembled WGS sequence"/>
</dbReference>
<dbReference type="OrthoDB" id="9804637at2"/>
<dbReference type="RefSeq" id="WP_119034696.1">
    <property type="nucleotide sequence ID" value="NZ_QXDC01000002.1"/>
</dbReference>
<proteinExistence type="predicted"/>
<keyword evidence="3" id="KW-1185">Reference proteome</keyword>
<name>A0A397PBZ4_9SPHN</name>
<dbReference type="Pfam" id="PF07330">
    <property type="entry name" value="DUF1467"/>
    <property type="match status" value="1"/>
</dbReference>